<reference evidence="3" key="1">
    <citation type="journal article" date="2014" name="Proc. Natl. Acad. Sci. U.S.A.">
        <title>Extensive sampling of basidiomycete genomes demonstrates inadequacy of the white-rot/brown-rot paradigm for wood decay fungi.</title>
        <authorList>
            <person name="Riley R."/>
            <person name="Salamov A.A."/>
            <person name="Brown D.W."/>
            <person name="Nagy L.G."/>
            <person name="Floudas D."/>
            <person name="Held B.W."/>
            <person name="Levasseur A."/>
            <person name="Lombard V."/>
            <person name="Morin E."/>
            <person name="Otillar R."/>
            <person name="Lindquist E.A."/>
            <person name="Sun H."/>
            <person name="LaButti K.M."/>
            <person name="Schmutz J."/>
            <person name="Jabbour D."/>
            <person name="Luo H."/>
            <person name="Baker S.E."/>
            <person name="Pisabarro A.G."/>
            <person name="Walton J.D."/>
            <person name="Blanchette R.A."/>
            <person name="Henrissat B."/>
            <person name="Martin F."/>
            <person name="Cullen D."/>
            <person name="Hibbett D.S."/>
            <person name="Grigoriev I.V."/>
        </authorList>
    </citation>
    <scope>NUCLEOTIDE SEQUENCE [LARGE SCALE GENOMIC DNA]</scope>
    <source>
        <strain evidence="3">FD-172 SS1</strain>
    </source>
</reference>
<dbReference type="Gene3D" id="3.80.10.10">
    <property type="entry name" value="Ribonuclease Inhibitor"/>
    <property type="match status" value="1"/>
</dbReference>
<dbReference type="AlphaFoldDB" id="A0A067MEB2"/>
<proteinExistence type="predicted"/>
<feature type="domain" description="F-box" evidence="1">
    <location>
        <begin position="14"/>
        <end position="64"/>
    </location>
</feature>
<evidence type="ECO:0000313" key="2">
    <source>
        <dbReference type="EMBL" id="KDQ14113.1"/>
    </source>
</evidence>
<dbReference type="Pfam" id="PF12937">
    <property type="entry name" value="F-box-like"/>
    <property type="match status" value="1"/>
</dbReference>
<dbReference type="HOGENOM" id="CLU_024199_1_2_1"/>
<sequence length="526" mass="57421">MQVIDTTRLSAPFINRLPTEIIAYIFELSQLVSSNSSETPDVALVSRLWRDIALGTATLWTKIDATNAHRTSVYLERSRDALLDIELVPPRAASIGDEVESKRYRAHAAKFHGFIEPLQLHANRWASLALKGNFLIYASAWREHLSLPAPSLERFSAEVGPPFAAIEQKDTPSDLFGGRAPRLRHLALTGVCVPLTSPIYTGLTYLRLGAVHFTHSSLHALFRNLSLCSDMEQLILSDVSFETDFDSSGPGTAQSPCETDPVPMARLQLLDVSQRLPLDIGVARSVLSSLRLAPTSRLRMSVIVDGADPFAVFPSAPHTTDNLPNIRGLRSLTVSLDDYSHRIEIHGERDATRMRTSAAKSDRESDFRADLLSSDFVPASLASMSRLALPLLESLVLSGISPRTLDTAAFTQVLAALPALKSLTFRSSHMGGVLAALLVMPSSLVCPRLESIEMQECDVDPVNLVEVVTSRTVLGRYSELLRGNGSCLRTLSVVRCSGVRAKTLEALRALPVDIQEGIPKKVTRGS</sequence>
<dbReference type="InterPro" id="IPR001810">
    <property type="entry name" value="F-box_dom"/>
</dbReference>
<organism evidence="2 3">
    <name type="scientific">Botryobasidium botryosum (strain FD-172 SS1)</name>
    <dbReference type="NCBI Taxonomy" id="930990"/>
    <lineage>
        <taxon>Eukaryota</taxon>
        <taxon>Fungi</taxon>
        <taxon>Dikarya</taxon>
        <taxon>Basidiomycota</taxon>
        <taxon>Agaricomycotina</taxon>
        <taxon>Agaricomycetes</taxon>
        <taxon>Cantharellales</taxon>
        <taxon>Botryobasidiaceae</taxon>
        <taxon>Botryobasidium</taxon>
    </lineage>
</organism>
<dbReference type="InParanoid" id="A0A067MEB2"/>
<dbReference type="InterPro" id="IPR036047">
    <property type="entry name" value="F-box-like_dom_sf"/>
</dbReference>
<keyword evidence="3" id="KW-1185">Reference proteome</keyword>
<evidence type="ECO:0000313" key="3">
    <source>
        <dbReference type="Proteomes" id="UP000027195"/>
    </source>
</evidence>
<protein>
    <recommendedName>
        <fullName evidence="1">F-box domain-containing protein</fullName>
    </recommendedName>
</protein>
<dbReference type="EMBL" id="KL198039">
    <property type="protein sequence ID" value="KDQ14113.1"/>
    <property type="molecule type" value="Genomic_DNA"/>
</dbReference>
<accession>A0A067MEB2</accession>
<evidence type="ECO:0000259" key="1">
    <source>
        <dbReference type="Pfam" id="PF12937"/>
    </source>
</evidence>
<dbReference type="Proteomes" id="UP000027195">
    <property type="component" value="Unassembled WGS sequence"/>
</dbReference>
<name>A0A067MEB2_BOTB1</name>
<dbReference type="InterPro" id="IPR032675">
    <property type="entry name" value="LRR_dom_sf"/>
</dbReference>
<dbReference type="SUPFAM" id="SSF81383">
    <property type="entry name" value="F-box domain"/>
    <property type="match status" value="1"/>
</dbReference>
<gene>
    <name evidence="2" type="ORF">BOTBODRAFT_351298</name>
</gene>
<dbReference type="Gene3D" id="1.20.1280.50">
    <property type="match status" value="1"/>
</dbReference>
<dbReference type="OrthoDB" id="2884925at2759"/>
<dbReference type="SUPFAM" id="SSF52047">
    <property type="entry name" value="RNI-like"/>
    <property type="match status" value="1"/>
</dbReference>